<protein>
    <recommendedName>
        <fullName evidence="3">DUF288 domain-containing protein</fullName>
    </recommendedName>
</protein>
<dbReference type="Proteomes" id="UP000177870">
    <property type="component" value="Chromosome"/>
</dbReference>
<organism evidence="1 2">
    <name type="scientific">Moorena producens PAL-8-15-08-1</name>
    <dbReference type="NCBI Taxonomy" id="1458985"/>
    <lineage>
        <taxon>Bacteria</taxon>
        <taxon>Bacillati</taxon>
        <taxon>Cyanobacteriota</taxon>
        <taxon>Cyanophyceae</taxon>
        <taxon>Coleofasciculales</taxon>
        <taxon>Coleofasciculaceae</taxon>
        <taxon>Moorena</taxon>
    </lineage>
</organism>
<dbReference type="PANTHER" id="PTHR31362:SF0">
    <property type="entry name" value="EXOSTOSIN DOMAIN-CONTAINING PROTEIN-RELATED"/>
    <property type="match status" value="1"/>
</dbReference>
<evidence type="ECO:0000313" key="2">
    <source>
        <dbReference type="Proteomes" id="UP000177870"/>
    </source>
</evidence>
<name>A0A1D8TQW1_9CYAN</name>
<dbReference type="OrthoDB" id="446056at2"/>
<dbReference type="RefSeq" id="WP_070392281.1">
    <property type="nucleotide sequence ID" value="NZ_CP017599.1"/>
</dbReference>
<evidence type="ECO:0000313" key="1">
    <source>
        <dbReference type="EMBL" id="AOW99805.1"/>
    </source>
</evidence>
<dbReference type="EMBL" id="CP017599">
    <property type="protein sequence ID" value="AOW99805.1"/>
    <property type="molecule type" value="Genomic_DNA"/>
</dbReference>
<dbReference type="PANTHER" id="PTHR31362">
    <property type="entry name" value="GLYCOSYLTRANSFERASE STELLO1-RELATED"/>
    <property type="match status" value="1"/>
</dbReference>
<evidence type="ECO:0008006" key="3">
    <source>
        <dbReference type="Google" id="ProtNLM"/>
    </source>
</evidence>
<accession>A0A1D8TQW1</accession>
<dbReference type="AlphaFoldDB" id="A0A1D8TQW1"/>
<gene>
    <name evidence="1" type="ORF">BJP34_10385</name>
</gene>
<reference evidence="2" key="1">
    <citation type="submission" date="2016-10" db="EMBL/GenBank/DDBJ databases">
        <title>Comparative genomics uncovers the prolific and rare metabolic potential of the cyanobacterial genus Moorea.</title>
        <authorList>
            <person name="Leao T."/>
            <person name="Castelao G."/>
            <person name="Korobeynikov A."/>
            <person name="Monroe E.A."/>
            <person name="Podell S."/>
            <person name="Glukhov E."/>
            <person name="Allen E."/>
            <person name="Gerwick W.H."/>
            <person name="Gerwick L."/>
        </authorList>
    </citation>
    <scope>NUCLEOTIDE SEQUENCE [LARGE SCALE GENOMIC DNA]</scope>
    <source>
        <strain evidence="2">PAL-8-15-08-1</strain>
    </source>
</reference>
<dbReference type="KEGG" id="mpro:BJP34_10385"/>
<dbReference type="InterPro" id="IPR005049">
    <property type="entry name" value="STL-like"/>
</dbReference>
<dbReference type="Pfam" id="PF03385">
    <property type="entry name" value="STELLO"/>
    <property type="match status" value="1"/>
</dbReference>
<proteinExistence type="predicted"/>
<sequence length="339" mass="39283">MTKKYIIVTTINDKTEGISHFEQFQDWHIVLVGDCKTPAIDSSANLTFLSVSEQEKLGYELVKHCPYNHYARKNIGYLYGIQAGAEVIYDTDDDNWPTQSWGIYDFYGHRQYVTEQKFVNIYRYFTEKLIWPRGYPLDEIQHQTEHQLLNTEPVSIGVWQGLVDLDPDVDAIYRLIIGENITFAKNSSVFLGKEQYCPFNSQNTFWHRDAFPYLYLPSTTSFRFTDILRGYIAQKLMWNQGIYLGFQPADVYQKRNPHDLMTDFKQEVECYLGVKAIVALLDTLELGENPLENLQVVYTSLAEAGFVSALEVSICQAWLNDLTRILENSDNYYIREGAA</sequence>
<dbReference type="STRING" id="1458985.BJP34_10385"/>